<dbReference type="Proteomes" id="UP000634136">
    <property type="component" value="Unassembled WGS sequence"/>
</dbReference>
<evidence type="ECO:0000256" key="4">
    <source>
        <dbReference type="ARBA" id="ARBA00022723"/>
    </source>
</evidence>
<dbReference type="GO" id="GO:0005634">
    <property type="term" value="C:nucleus"/>
    <property type="evidence" value="ECO:0007669"/>
    <property type="project" value="UniProtKB-SubCell"/>
</dbReference>
<evidence type="ECO:0000256" key="3">
    <source>
        <dbReference type="ARBA" id="ARBA00022473"/>
    </source>
</evidence>
<name>A0A834WFP0_9FABA</name>
<dbReference type="AlphaFoldDB" id="A0A834WFP0"/>
<dbReference type="GO" id="GO:0003700">
    <property type="term" value="F:DNA-binding transcription factor activity"/>
    <property type="evidence" value="ECO:0007669"/>
    <property type="project" value="InterPro"/>
</dbReference>
<evidence type="ECO:0000256" key="5">
    <source>
        <dbReference type="ARBA" id="ARBA00022833"/>
    </source>
</evidence>
<evidence type="ECO:0000256" key="10">
    <source>
        <dbReference type="ARBA" id="ARBA00023294"/>
    </source>
</evidence>
<dbReference type="NCBIfam" id="TIGR01623">
    <property type="entry name" value="put_zinc_LRP1"/>
    <property type="match status" value="1"/>
</dbReference>
<keyword evidence="12" id="KW-1185">Reference proteome</keyword>
<dbReference type="InterPro" id="IPR006510">
    <property type="entry name" value="Znf_LRP1"/>
</dbReference>
<dbReference type="GO" id="GO:0003677">
    <property type="term" value="F:DNA binding"/>
    <property type="evidence" value="ECO:0007669"/>
    <property type="project" value="UniProtKB-KW"/>
</dbReference>
<keyword evidence="5" id="KW-0862">Zinc</keyword>
<comment type="similarity">
    <text evidence="2">Belongs to the SHI protein family.</text>
</comment>
<keyword evidence="8" id="KW-0010">Activator</keyword>
<accession>A0A834WFP0</accession>
<sequence>MNTLLVWWHPPVAPLVPCRQHRNGGHSPHLLLLGATNGGFVLSREEEIYSSDNKGFEIWTQSCHPHQHLNSSFSLGVGPSPSRFGLTVMRSGGGGINCQDCGNQAKKDCAHLRCRTCCKSRGFQCQTHVKSTWVPASKRRERQHQLLQQQQHHTSKRIRDTHATAPCIPSPITTTGLEVGQFPAEVKSAAVFQCVRVNAMDSPEEQYAYQTAVNIGGHVFKGILYDQGPGPGPEINIDGGATATQSQRCSSAGAEPRPQQFNLITASTTSSNPFDPSLFPLPLPLNTFMPGTQFFPPPRS</sequence>
<dbReference type="Pfam" id="PF05142">
    <property type="entry name" value="DUF702"/>
    <property type="match status" value="1"/>
</dbReference>
<protein>
    <submittedName>
        <fullName evidence="11">Protein SHI RELATED SEQUENCE 1-like</fullName>
    </submittedName>
</protein>
<keyword evidence="6" id="KW-0073">Auxin biosynthesis</keyword>
<keyword evidence="9" id="KW-0539">Nucleus</keyword>
<gene>
    <name evidence="11" type="ORF">G2W53_031580</name>
</gene>
<keyword evidence="10" id="KW-0927">Auxin signaling pathway</keyword>
<evidence type="ECO:0000256" key="9">
    <source>
        <dbReference type="ARBA" id="ARBA00023242"/>
    </source>
</evidence>
<keyword evidence="7" id="KW-0238">DNA-binding</keyword>
<comment type="subcellular location">
    <subcellularLocation>
        <location evidence="1">Nucleus</location>
    </subcellularLocation>
</comment>
<dbReference type="NCBIfam" id="TIGR01624">
    <property type="entry name" value="LRP1_Cterm"/>
    <property type="match status" value="1"/>
</dbReference>
<dbReference type="GO" id="GO:0009851">
    <property type="term" value="P:auxin biosynthetic process"/>
    <property type="evidence" value="ECO:0007669"/>
    <property type="project" value="UniProtKB-KW"/>
</dbReference>
<dbReference type="PANTHER" id="PTHR31604:SF2">
    <property type="entry name" value="PROTEIN SHI RELATED SEQUENCE 7"/>
    <property type="match status" value="1"/>
</dbReference>
<evidence type="ECO:0000313" key="11">
    <source>
        <dbReference type="EMBL" id="KAF7817611.1"/>
    </source>
</evidence>
<keyword evidence="3" id="KW-0217">Developmental protein</keyword>
<dbReference type="GO" id="GO:0046872">
    <property type="term" value="F:metal ion binding"/>
    <property type="evidence" value="ECO:0007669"/>
    <property type="project" value="UniProtKB-KW"/>
</dbReference>
<dbReference type="InterPro" id="IPR007818">
    <property type="entry name" value="SHI"/>
</dbReference>
<organism evidence="11 12">
    <name type="scientific">Senna tora</name>
    <dbReference type="NCBI Taxonomy" id="362788"/>
    <lineage>
        <taxon>Eukaryota</taxon>
        <taxon>Viridiplantae</taxon>
        <taxon>Streptophyta</taxon>
        <taxon>Embryophyta</taxon>
        <taxon>Tracheophyta</taxon>
        <taxon>Spermatophyta</taxon>
        <taxon>Magnoliopsida</taxon>
        <taxon>eudicotyledons</taxon>
        <taxon>Gunneridae</taxon>
        <taxon>Pentapetalae</taxon>
        <taxon>rosids</taxon>
        <taxon>fabids</taxon>
        <taxon>Fabales</taxon>
        <taxon>Fabaceae</taxon>
        <taxon>Caesalpinioideae</taxon>
        <taxon>Cassia clade</taxon>
        <taxon>Senna</taxon>
    </lineage>
</organism>
<evidence type="ECO:0000256" key="1">
    <source>
        <dbReference type="ARBA" id="ARBA00004123"/>
    </source>
</evidence>
<dbReference type="InterPro" id="IPR006511">
    <property type="entry name" value="SHI_C"/>
</dbReference>
<evidence type="ECO:0000256" key="6">
    <source>
        <dbReference type="ARBA" id="ARBA00023070"/>
    </source>
</evidence>
<dbReference type="EMBL" id="JAAIUW010000009">
    <property type="protein sequence ID" value="KAF7817611.1"/>
    <property type="molecule type" value="Genomic_DNA"/>
</dbReference>
<dbReference type="OrthoDB" id="692274at2759"/>
<dbReference type="GO" id="GO:0045893">
    <property type="term" value="P:positive regulation of DNA-templated transcription"/>
    <property type="evidence" value="ECO:0007669"/>
    <property type="project" value="TreeGrafter"/>
</dbReference>
<dbReference type="GO" id="GO:0009734">
    <property type="term" value="P:auxin-activated signaling pathway"/>
    <property type="evidence" value="ECO:0007669"/>
    <property type="project" value="UniProtKB-KW"/>
</dbReference>
<dbReference type="PANTHER" id="PTHR31604">
    <property type="entry name" value="PROTEIN LATERAL ROOT PRIMORDIUM 1"/>
    <property type="match status" value="1"/>
</dbReference>
<comment type="caution">
    <text evidence="11">The sequence shown here is derived from an EMBL/GenBank/DDBJ whole genome shotgun (WGS) entry which is preliminary data.</text>
</comment>
<evidence type="ECO:0000313" key="12">
    <source>
        <dbReference type="Proteomes" id="UP000634136"/>
    </source>
</evidence>
<reference evidence="11" key="1">
    <citation type="submission" date="2020-09" db="EMBL/GenBank/DDBJ databases">
        <title>Genome-Enabled Discovery of Anthraquinone Biosynthesis in Senna tora.</title>
        <authorList>
            <person name="Kang S.-H."/>
            <person name="Pandey R.P."/>
            <person name="Lee C.-M."/>
            <person name="Sim J.-S."/>
            <person name="Jeong J.-T."/>
            <person name="Choi B.-S."/>
            <person name="Jung M."/>
            <person name="Ginzburg D."/>
            <person name="Zhao K."/>
            <person name="Won S.Y."/>
            <person name="Oh T.-J."/>
            <person name="Yu Y."/>
            <person name="Kim N.-H."/>
            <person name="Lee O.R."/>
            <person name="Lee T.-H."/>
            <person name="Bashyal P."/>
            <person name="Kim T.-S."/>
            <person name="Lee W.-H."/>
            <person name="Kawkins C."/>
            <person name="Kim C.-K."/>
            <person name="Kim J.S."/>
            <person name="Ahn B.O."/>
            <person name="Rhee S.Y."/>
            <person name="Sohng J.K."/>
        </authorList>
    </citation>
    <scope>NUCLEOTIDE SEQUENCE</scope>
    <source>
        <tissue evidence="11">Leaf</tissue>
    </source>
</reference>
<evidence type="ECO:0000256" key="8">
    <source>
        <dbReference type="ARBA" id="ARBA00023159"/>
    </source>
</evidence>
<evidence type="ECO:0000256" key="2">
    <source>
        <dbReference type="ARBA" id="ARBA00006911"/>
    </source>
</evidence>
<keyword evidence="4" id="KW-0479">Metal-binding</keyword>
<proteinExistence type="inferred from homology"/>
<evidence type="ECO:0000256" key="7">
    <source>
        <dbReference type="ARBA" id="ARBA00023125"/>
    </source>
</evidence>